<evidence type="ECO:0000313" key="3">
    <source>
        <dbReference type="EMBL" id="MEU3786024.1"/>
    </source>
</evidence>
<accession>A0ABV2ZTX3</accession>
<dbReference type="Proteomes" id="UP001550739">
    <property type="component" value="Unassembled WGS sequence"/>
</dbReference>
<evidence type="ECO:0000256" key="2">
    <source>
        <dbReference type="SAM" id="Phobius"/>
    </source>
</evidence>
<feature type="region of interest" description="Disordered" evidence="1">
    <location>
        <begin position="1"/>
        <end position="44"/>
    </location>
</feature>
<keyword evidence="2" id="KW-1133">Transmembrane helix</keyword>
<protein>
    <recommendedName>
        <fullName evidence="5">Secreted protein</fullName>
    </recommendedName>
</protein>
<reference evidence="3 4" key="1">
    <citation type="submission" date="2024-06" db="EMBL/GenBank/DDBJ databases">
        <title>The Natural Products Discovery Center: Release of the First 8490 Sequenced Strains for Exploring Actinobacteria Biosynthetic Diversity.</title>
        <authorList>
            <person name="Kalkreuter E."/>
            <person name="Kautsar S.A."/>
            <person name="Yang D."/>
            <person name="Bader C.D."/>
            <person name="Teijaro C.N."/>
            <person name="Fluegel L."/>
            <person name="Davis C.M."/>
            <person name="Simpson J.R."/>
            <person name="Lauterbach L."/>
            <person name="Steele A.D."/>
            <person name="Gui C."/>
            <person name="Meng S."/>
            <person name="Li G."/>
            <person name="Viehrig K."/>
            <person name="Ye F."/>
            <person name="Su P."/>
            <person name="Kiefer A.F."/>
            <person name="Nichols A."/>
            <person name="Cepeda A.J."/>
            <person name="Yan W."/>
            <person name="Fan B."/>
            <person name="Jiang Y."/>
            <person name="Adhikari A."/>
            <person name="Zheng C.-J."/>
            <person name="Schuster L."/>
            <person name="Cowan T.M."/>
            <person name="Smanski M.J."/>
            <person name="Chevrette M.G."/>
            <person name="De Carvalho L.P.S."/>
            <person name="Shen B."/>
        </authorList>
    </citation>
    <scope>NUCLEOTIDE SEQUENCE [LARGE SCALE GENOMIC DNA]</scope>
    <source>
        <strain evidence="3 4">NPDC033843</strain>
    </source>
</reference>
<organism evidence="3 4">
    <name type="scientific">Streptomyces sp. 900129855</name>
    <dbReference type="NCBI Taxonomy" id="3155129"/>
    <lineage>
        <taxon>Bacteria</taxon>
        <taxon>Bacillati</taxon>
        <taxon>Actinomycetota</taxon>
        <taxon>Actinomycetes</taxon>
        <taxon>Kitasatosporales</taxon>
        <taxon>Streptomycetaceae</taxon>
        <taxon>Streptomyces</taxon>
    </lineage>
</organism>
<dbReference type="EMBL" id="JBEZVE010000024">
    <property type="protein sequence ID" value="MEU3786024.1"/>
    <property type="molecule type" value="Genomic_DNA"/>
</dbReference>
<evidence type="ECO:0000256" key="1">
    <source>
        <dbReference type="SAM" id="MobiDB-lite"/>
    </source>
</evidence>
<comment type="caution">
    <text evidence="3">The sequence shown here is derived from an EMBL/GenBank/DDBJ whole genome shotgun (WGS) entry which is preliminary data.</text>
</comment>
<proteinExistence type="predicted"/>
<feature type="transmembrane region" description="Helical" evidence="2">
    <location>
        <begin position="490"/>
        <end position="509"/>
    </location>
</feature>
<keyword evidence="4" id="KW-1185">Reference proteome</keyword>
<evidence type="ECO:0000313" key="4">
    <source>
        <dbReference type="Proteomes" id="UP001550739"/>
    </source>
</evidence>
<dbReference type="RefSeq" id="WP_361707863.1">
    <property type="nucleotide sequence ID" value="NZ_JBEZVE010000024.1"/>
</dbReference>
<keyword evidence="2" id="KW-0472">Membrane</keyword>
<feature type="transmembrane region" description="Helical" evidence="2">
    <location>
        <begin position="68"/>
        <end position="91"/>
    </location>
</feature>
<name>A0ABV2ZTX3_9ACTN</name>
<sequence>MTITAGTARSPEAETHPSAAPPGTTSGPEPQKRSRPGSPGHRLPHRAVAAWAALRRRYWATLPARLRLLRAATFSLTTALALLLLLAGLAATGTWDTVAGRDAPRTTSAADLDLALNDMDAQASNILLAGGDGGRGRLTTPYDKAVGFYGTARREIGHDLRTLAVAAQGNRADEKTVEDLTDAFAEYQELIGRALENDDRVGGKASALVDHRRATDLLQGKLLPASRTLVSSNDSAFDAEYDTARATLSAELAAAVALGILLLAVLGVLQWHLARRFRRILNPGVLAATVCTLLAVILGTQMLSASAEHLRGARRDAFDSVVALSRARAIAYDANADESRYLLDPARRDQYARSFLAKSQQLYGLKDATLSTYDSGLATTWQAYESDHHDLRFTGEFRRELDNITFPGERTAAEKTMETYAVYQRDDRRIRALVAAGKEREATEFCMDWKPGTSNAHFAAWMTALDKVTDINRDHFASSVQAGRSAVSGLLPWAGGLLLGAMLLTVLGLRPRLAEFR</sequence>
<feature type="transmembrane region" description="Helical" evidence="2">
    <location>
        <begin position="285"/>
        <end position="304"/>
    </location>
</feature>
<gene>
    <name evidence="3" type="ORF">AB0E89_36715</name>
</gene>
<evidence type="ECO:0008006" key="5">
    <source>
        <dbReference type="Google" id="ProtNLM"/>
    </source>
</evidence>
<feature type="transmembrane region" description="Helical" evidence="2">
    <location>
        <begin position="252"/>
        <end position="273"/>
    </location>
</feature>
<keyword evidence="2" id="KW-0812">Transmembrane</keyword>